<accession>A0A1X2GEZ6</accession>
<gene>
    <name evidence="1" type="ORF">DM01DRAFT_1060000</name>
</gene>
<keyword evidence="2" id="KW-1185">Reference proteome</keyword>
<evidence type="ECO:0000313" key="2">
    <source>
        <dbReference type="Proteomes" id="UP000242146"/>
    </source>
</evidence>
<dbReference type="OrthoDB" id="2407081at2759"/>
<dbReference type="AlphaFoldDB" id="A0A1X2GEZ6"/>
<comment type="caution">
    <text evidence="1">The sequence shown here is derived from an EMBL/GenBank/DDBJ whole genome shotgun (WGS) entry which is preliminary data.</text>
</comment>
<reference evidence="1 2" key="1">
    <citation type="submission" date="2016-07" db="EMBL/GenBank/DDBJ databases">
        <title>Pervasive Adenine N6-methylation of Active Genes in Fungi.</title>
        <authorList>
            <consortium name="DOE Joint Genome Institute"/>
            <person name="Mondo S.J."/>
            <person name="Dannebaum R.O."/>
            <person name="Kuo R.C."/>
            <person name="Labutti K."/>
            <person name="Haridas S."/>
            <person name="Kuo A."/>
            <person name="Salamov A."/>
            <person name="Ahrendt S.R."/>
            <person name="Lipzen A."/>
            <person name="Sullivan W."/>
            <person name="Andreopoulos W.B."/>
            <person name="Clum A."/>
            <person name="Lindquist E."/>
            <person name="Daum C."/>
            <person name="Ramamoorthy G.K."/>
            <person name="Gryganskyi A."/>
            <person name="Culley D."/>
            <person name="Magnuson J.K."/>
            <person name="James T.Y."/>
            <person name="O'Malley M.A."/>
            <person name="Stajich J.E."/>
            <person name="Spatafora J.W."/>
            <person name="Visel A."/>
            <person name="Grigoriev I.V."/>
        </authorList>
    </citation>
    <scope>NUCLEOTIDE SEQUENCE [LARGE SCALE GENOMIC DNA]</scope>
    <source>
        <strain evidence="1 2">NRRL 3301</strain>
    </source>
</reference>
<organism evidence="1 2">
    <name type="scientific">Hesseltinella vesiculosa</name>
    <dbReference type="NCBI Taxonomy" id="101127"/>
    <lineage>
        <taxon>Eukaryota</taxon>
        <taxon>Fungi</taxon>
        <taxon>Fungi incertae sedis</taxon>
        <taxon>Mucoromycota</taxon>
        <taxon>Mucoromycotina</taxon>
        <taxon>Mucoromycetes</taxon>
        <taxon>Mucorales</taxon>
        <taxon>Cunninghamellaceae</taxon>
        <taxon>Hesseltinella</taxon>
    </lineage>
</organism>
<protein>
    <submittedName>
        <fullName evidence="1">Uncharacterized protein</fullName>
    </submittedName>
</protein>
<sequence length="87" mass="10223">MPRSISSSNPRSCLSCVIKNQQTLCSTGILENKRWSFFQLRSAILPVSWEQRYLLVKVFELLATLMFGVAHFHRFLHGRCHSLYHWL</sequence>
<dbReference type="Proteomes" id="UP000242146">
    <property type="component" value="Unassembled WGS sequence"/>
</dbReference>
<proteinExistence type="predicted"/>
<name>A0A1X2GEZ6_9FUNG</name>
<evidence type="ECO:0000313" key="1">
    <source>
        <dbReference type="EMBL" id="ORX52321.1"/>
    </source>
</evidence>
<dbReference type="EMBL" id="MCGT01000018">
    <property type="protein sequence ID" value="ORX52321.1"/>
    <property type="molecule type" value="Genomic_DNA"/>
</dbReference>